<proteinExistence type="inferred from homology"/>
<feature type="chain" id="PRO_5039143643" evidence="4">
    <location>
        <begin position="29"/>
        <end position="437"/>
    </location>
</feature>
<feature type="signal peptide" evidence="4">
    <location>
        <begin position="1"/>
        <end position="28"/>
    </location>
</feature>
<dbReference type="PROSITE" id="PS51257">
    <property type="entry name" value="PROKAR_LIPOPROTEIN"/>
    <property type="match status" value="1"/>
</dbReference>
<organism evidence="5 6">
    <name type="scientific">Humibacter ginsenosidimutans</name>
    <dbReference type="NCBI Taxonomy" id="2599293"/>
    <lineage>
        <taxon>Bacteria</taxon>
        <taxon>Bacillati</taxon>
        <taxon>Actinomycetota</taxon>
        <taxon>Actinomycetes</taxon>
        <taxon>Micrococcales</taxon>
        <taxon>Microbacteriaceae</taxon>
        <taxon>Humibacter</taxon>
    </lineage>
</organism>
<dbReference type="PANTHER" id="PTHR43649">
    <property type="entry name" value="ARABINOSE-BINDING PROTEIN-RELATED"/>
    <property type="match status" value="1"/>
</dbReference>
<keyword evidence="6" id="KW-1185">Reference proteome</keyword>
<dbReference type="AlphaFoldDB" id="A0A5B8M561"/>
<dbReference type="Proteomes" id="UP000320216">
    <property type="component" value="Chromosome"/>
</dbReference>
<protein>
    <submittedName>
        <fullName evidence="5">Extracellular solute-binding protein</fullName>
    </submittedName>
</protein>
<dbReference type="OrthoDB" id="9770625at2"/>
<dbReference type="Gene3D" id="3.40.190.10">
    <property type="entry name" value="Periplasmic binding protein-like II"/>
    <property type="match status" value="2"/>
</dbReference>
<evidence type="ECO:0000256" key="1">
    <source>
        <dbReference type="ARBA" id="ARBA00008520"/>
    </source>
</evidence>
<dbReference type="SUPFAM" id="SSF53850">
    <property type="entry name" value="Periplasmic binding protein-like II"/>
    <property type="match status" value="1"/>
</dbReference>
<keyword evidence="3 4" id="KW-0732">Signal</keyword>
<dbReference type="PANTHER" id="PTHR43649:SF34">
    <property type="entry name" value="ABC TRANSPORTER PERIPLASMIC-BINDING PROTEIN YCJN-RELATED"/>
    <property type="match status" value="1"/>
</dbReference>
<dbReference type="EMBL" id="CP042305">
    <property type="protein sequence ID" value="QDZ15094.1"/>
    <property type="molecule type" value="Genomic_DNA"/>
</dbReference>
<dbReference type="InterPro" id="IPR006059">
    <property type="entry name" value="SBP"/>
</dbReference>
<evidence type="ECO:0000256" key="2">
    <source>
        <dbReference type="ARBA" id="ARBA00022448"/>
    </source>
</evidence>
<accession>A0A5B8M561</accession>
<sequence>MEGLMKIRKGTARRIVTALAAAASVALVVSGCSVTGATSNQGAGGGDSGTINALFMKQAGYSESDVNAMISSFEKKYPKIKVNPTFVAYEALHDKIVTSAPAGTYDVALMDVIWPTEFASKGLITDLSDKFPSSWKDEMLGGALTSAEWKGKYYGVPWGPSTKLFYYNKAMLAKVGATGADVTTWDGVLAVAKKLKDAGVVKYPLTWSWSQAEALICDYAVMLGAFGGDFTTSDGKLDLNSKEGVAALTWMRKTITDGLTDPASLTYLEDDTDKSMAAGHSAMQLNWESAFRDFNDSSISSIVGQAVVTPPPTGPTGLNPGVNGSMALAIPTGSKHKDAAWTFIKYITSQPVQDKYAKSAMPNWKSSFSNPDVVKTNPEVFKAAGQAYDKMINRPEVANYNTVSQILQVQLQNALLGKVTPQQALDAAQSQASAAKD</sequence>
<evidence type="ECO:0000256" key="4">
    <source>
        <dbReference type="SAM" id="SignalP"/>
    </source>
</evidence>
<dbReference type="Pfam" id="PF01547">
    <property type="entry name" value="SBP_bac_1"/>
    <property type="match status" value="1"/>
</dbReference>
<keyword evidence="2" id="KW-0813">Transport</keyword>
<gene>
    <name evidence="5" type="ORF">FPZ11_10200</name>
</gene>
<dbReference type="InterPro" id="IPR050490">
    <property type="entry name" value="Bact_solute-bd_prot1"/>
</dbReference>
<evidence type="ECO:0000313" key="5">
    <source>
        <dbReference type="EMBL" id="QDZ15094.1"/>
    </source>
</evidence>
<dbReference type="KEGG" id="huw:FPZ11_10200"/>
<name>A0A5B8M561_9MICO</name>
<reference evidence="5 6" key="1">
    <citation type="submission" date="2019-07" db="EMBL/GenBank/DDBJ databases">
        <title>Full genome sequence of Humibacter sp. WJ7-1.</title>
        <authorList>
            <person name="Im W.-T."/>
        </authorList>
    </citation>
    <scope>NUCLEOTIDE SEQUENCE [LARGE SCALE GENOMIC DNA]</scope>
    <source>
        <strain evidence="5 6">WJ7-1</strain>
    </source>
</reference>
<comment type="similarity">
    <text evidence="1">Belongs to the bacterial solute-binding protein 1 family.</text>
</comment>
<evidence type="ECO:0000313" key="6">
    <source>
        <dbReference type="Proteomes" id="UP000320216"/>
    </source>
</evidence>
<evidence type="ECO:0000256" key="3">
    <source>
        <dbReference type="ARBA" id="ARBA00022729"/>
    </source>
</evidence>